<keyword evidence="1" id="KW-1133">Transmembrane helix</keyword>
<dbReference type="AlphaFoldDB" id="A0A9D2RP49"/>
<feature type="transmembrane region" description="Helical" evidence="1">
    <location>
        <begin position="122"/>
        <end position="143"/>
    </location>
</feature>
<dbReference type="Proteomes" id="UP000823823">
    <property type="component" value="Unassembled WGS sequence"/>
</dbReference>
<reference evidence="2" key="2">
    <citation type="submission" date="2021-04" db="EMBL/GenBank/DDBJ databases">
        <authorList>
            <person name="Gilroy R."/>
        </authorList>
    </citation>
    <scope>NUCLEOTIDE SEQUENCE</scope>
    <source>
        <strain evidence="2">ChiHjej13B12-24818</strain>
    </source>
</reference>
<dbReference type="EMBL" id="DWZH01000060">
    <property type="protein sequence ID" value="HJB10508.1"/>
    <property type="molecule type" value="Genomic_DNA"/>
</dbReference>
<dbReference type="InterPro" id="IPR047928">
    <property type="entry name" value="Perm_prefix_1"/>
</dbReference>
<accession>A0A9D2RP49</accession>
<feature type="transmembrane region" description="Helical" evidence="1">
    <location>
        <begin position="242"/>
        <end position="261"/>
    </location>
</feature>
<organism evidence="2 3">
    <name type="scientific">Candidatus Brachybacterium merdavium</name>
    <dbReference type="NCBI Taxonomy" id="2838513"/>
    <lineage>
        <taxon>Bacteria</taxon>
        <taxon>Bacillati</taxon>
        <taxon>Actinomycetota</taxon>
        <taxon>Actinomycetes</taxon>
        <taxon>Micrococcales</taxon>
        <taxon>Dermabacteraceae</taxon>
        <taxon>Brachybacterium</taxon>
    </lineage>
</organism>
<dbReference type="NCBIfam" id="NF038403">
    <property type="entry name" value="perm_prefix_1"/>
    <property type="match status" value="1"/>
</dbReference>
<comment type="caution">
    <text evidence="2">The sequence shown here is derived from an EMBL/GenBank/DDBJ whole genome shotgun (WGS) entry which is preliminary data.</text>
</comment>
<evidence type="ECO:0000313" key="2">
    <source>
        <dbReference type="EMBL" id="HJB10508.1"/>
    </source>
</evidence>
<feature type="transmembrane region" description="Helical" evidence="1">
    <location>
        <begin position="287"/>
        <end position="309"/>
    </location>
</feature>
<feature type="transmembrane region" description="Helical" evidence="1">
    <location>
        <begin position="87"/>
        <end position="110"/>
    </location>
</feature>
<gene>
    <name evidence="2" type="ORF">H9786_08250</name>
</gene>
<evidence type="ECO:0000313" key="3">
    <source>
        <dbReference type="Proteomes" id="UP000823823"/>
    </source>
</evidence>
<protein>
    <submittedName>
        <fullName evidence="2">Uncharacterized protein</fullName>
    </submittedName>
</protein>
<keyword evidence="1" id="KW-0472">Membrane</keyword>
<evidence type="ECO:0000256" key="1">
    <source>
        <dbReference type="SAM" id="Phobius"/>
    </source>
</evidence>
<proteinExistence type="predicted"/>
<sequence>MNTALVERYITSTIRSLPQHIQDDVRAELTTSITDAIDARTEQGEDPETAERAVLTELGDPAVLAAEYVDRPLHLIGPRYFLTWWRLLKLLLTIVPAVAFAGVALAQLIAQEPIGAVIGESIAAGISAVVHVFFWVTLVFAILERSGADAGARWDVDQLPEPQSTGVGRVDAIASVIFGILAVAVILWDQLRGFVRIDGESLPILHPQLWPWWLLGLITLIVAEVALAIVASARKRWTTGSAVINTGLAVVFLSWALMLLGRGRLLNPDFLDAVFLDTGVGPDTMRILGIVLAFGIVGVSLWDIIDGWLKVRRGARR</sequence>
<keyword evidence="1" id="KW-0812">Transmembrane</keyword>
<name>A0A9D2RP49_9MICO</name>
<feature type="transmembrane region" description="Helical" evidence="1">
    <location>
        <begin position="210"/>
        <end position="230"/>
    </location>
</feature>
<feature type="transmembrane region" description="Helical" evidence="1">
    <location>
        <begin position="172"/>
        <end position="190"/>
    </location>
</feature>
<reference evidence="2" key="1">
    <citation type="journal article" date="2021" name="PeerJ">
        <title>Extensive microbial diversity within the chicken gut microbiome revealed by metagenomics and culture.</title>
        <authorList>
            <person name="Gilroy R."/>
            <person name="Ravi A."/>
            <person name="Getino M."/>
            <person name="Pursley I."/>
            <person name="Horton D.L."/>
            <person name="Alikhan N.F."/>
            <person name="Baker D."/>
            <person name="Gharbi K."/>
            <person name="Hall N."/>
            <person name="Watson M."/>
            <person name="Adriaenssens E.M."/>
            <person name="Foster-Nyarko E."/>
            <person name="Jarju S."/>
            <person name="Secka A."/>
            <person name="Antonio M."/>
            <person name="Oren A."/>
            <person name="Chaudhuri R.R."/>
            <person name="La Ragione R."/>
            <person name="Hildebrand F."/>
            <person name="Pallen M.J."/>
        </authorList>
    </citation>
    <scope>NUCLEOTIDE SEQUENCE</scope>
    <source>
        <strain evidence="2">ChiHjej13B12-24818</strain>
    </source>
</reference>